<dbReference type="PANTHER" id="PTHR33085">
    <property type="entry name" value="OS12G0113100 PROTEIN-RELATED"/>
    <property type="match status" value="1"/>
</dbReference>
<dbReference type="Proteomes" id="UP000324705">
    <property type="component" value="Chromosome 2A"/>
</dbReference>
<name>A0A9R1NM62_TRITD</name>
<dbReference type="InterPro" id="IPR012871">
    <property type="entry name" value="DUF1668_ORYSA"/>
</dbReference>
<evidence type="ECO:0000313" key="1">
    <source>
        <dbReference type="EMBL" id="VAH27454.1"/>
    </source>
</evidence>
<dbReference type="PANTHER" id="PTHR33085:SF42">
    <property type="entry name" value="DUF1618 DOMAIN-CONTAINING PROTEIN"/>
    <property type="match status" value="1"/>
</dbReference>
<protein>
    <submittedName>
        <fullName evidence="1">Uncharacterized protein</fullName>
    </submittedName>
</protein>
<reference evidence="1 2" key="1">
    <citation type="submission" date="2017-09" db="EMBL/GenBank/DDBJ databases">
        <authorList>
            <consortium name="International Durum Wheat Genome Sequencing Consortium (IDWGSC)"/>
            <person name="Milanesi L."/>
        </authorList>
    </citation>
    <scope>NUCLEOTIDE SEQUENCE [LARGE SCALE GENOMIC DNA]</scope>
    <source>
        <strain evidence="2">cv. Svevo</strain>
    </source>
</reference>
<gene>
    <name evidence="1" type="ORF">TRITD_2Av1G041440</name>
</gene>
<dbReference type="Pfam" id="PF07893">
    <property type="entry name" value="DUF1668"/>
    <property type="match status" value="1"/>
</dbReference>
<dbReference type="AlphaFoldDB" id="A0A9R1NM62"/>
<sequence length="440" mass="49572">MLPGPPDEWPLERRGQSAALTISSGRGGNCNLILIPRGVSDNVLGSRANGNAESKESDVRVRVIIQEKSQTMSARLQEGDEQRGTRMPKRGRERLYLVFDDWCHGYSIRMVNLLKHTAGSGHPAPVHFSQPFCRIMAPLVSYFTSAFGAKILAVFSRDPEADSESYFPMLDVRSQCVTFAPGQLCPIPPIYYLPVGNELFCLSFCSFEMLCSEVLSPRLQDQSCSMGWSWKQLSEKPPFYVDHVTSYSLHPEERTFLFSTKTGAAEATYTFDTQKRSWKLLGNWKLPFAGCAHFDPGLNCFVGLSKEPDTLGQIYSCQVPIYDTDDGLCPPPVVKLCKENLLSERPRDMHVGATLVYMGGKSEFCLVQCVSPDQDRMDEDDVAHGAQLPGRRRFYRLTTFSLSFNKDKELTTGNTRRLQYYKVPKEATKPFLQDPVAFWM</sequence>
<dbReference type="OMA" id="FAGCAHF"/>
<keyword evidence="2" id="KW-1185">Reference proteome</keyword>
<dbReference type="Gramene" id="TRITD2Av1G041440.1">
    <property type="protein sequence ID" value="TRITD2Av1G041440.1"/>
    <property type="gene ID" value="TRITD2Av1G041440"/>
</dbReference>
<accession>A0A9R1NM62</accession>
<proteinExistence type="predicted"/>
<evidence type="ECO:0000313" key="2">
    <source>
        <dbReference type="Proteomes" id="UP000324705"/>
    </source>
</evidence>
<organism evidence="1 2">
    <name type="scientific">Triticum turgidum subsp. durum</name>
    <name type="common">Durum wheat</name>
    <name type="synonym">Triticum durum</name>
    <dbReference type="NCBI Taxonomy" id="4567"/>
    <lineage>
        <taxon>Eukaryota</taxon>
        <taxon>Viridiplantae</taxon>
        <taxon>Streptophyta</taxon>
        <taxon>Embryophyta</taxon>
        <taxon>Tracheophyta</taxon>
        <taxon>Spermatophyta</taxon>
        <taxon>Magnoliopsida</taxon>
        <taxon>Liliopsida</taxon>
        <taxon>Poales</taxon>
        <taxon>Poaceae</taxon>
        <taxon>BOP clade</taxon>
        <taxon>Pooideae</taxon>
        <taxon>Triticodae</taxon>
        <taxon>Triticeae</taxon>
        <taxon>Triticinae</taxon>
        <taxon>Triticum</taxon>
    </lineage>
</organism>
<dbReference type="EMBL" id="LT934113">
    <property type="protein sequence ID" value="VAH27454.1"/>
    <property type="molecule type" value="Genomic_DNA"/>
</dbReference>